<evidence type="ECO:0000313" key="1">
    <source>
        <dbReference type="EMBL" id="KAF6035944.1"/>
    </source>
</evidence>
<dbReference type="AlphaFoldDB" id="A0A7J7KDD1"/>
<name>A0A7J7KDD1_BUGNE</name>
<reference evidence="1" key="1">
    <citation type="submission" date="2020-06" db="EMBL/GenBank/DDBJ databases">
        <title>Draft genome of Bugula neritina, a colonial animal packing powerful symbionts and potential medicines.</title>
        <authorList>
            <person name="Rayko M."/>
        </authorList>
    </citation>
    <scope>NUCLEOTIDE SEQUENCE [LARGE SCALE GENOMIC DNA]</scope>
    <source>
        <strain evidence="1">Kwan_BN1</strain>
    </source>
</reference>
<evidence type="ECO:0000313" key="2">
    <source>
        <dbReference type="Proteomes" id="UP000593567"/>
    </source>
</evidence>
<keyword evidence="2" id="KW-1185">Reference proteome</keyword>
<dbReference type="EMBL" id="VXIV02000804">
    <property type="protein sequence ID" value="KAF6035944.1"/>
    <property type="molecule type" value="Genomic_DNA"/>
</dbReference>
<gene>
    <name evidence="1" type="ORF">EB796_005748</name>
</gene>
<protein>
    <submittedName>
        <fullName evidence="1">Uncharacterized protein</fullName>
    </submittedName>
</protein>
<organism evidence="1 2">
    <name type="scientific">Bugula neritina</name>
    <name type="common">Brown bryozoan</name>
    <name type="synonym">Sertularia neritina</name>
    <dbReference type="NCBI Taxonomy" id="10212"/>
    <lineage>
        <taxon>Eukaryota</taxon>
        <taxon>Metazoa</taxon>
        <taxon>Spiralia</taxon>
        <taxon>Lophotrochozoa</taxon>
        <taxon>Bryozoa</taxon>
        <taxon>Gymnolaemata</taxon>
        <taxon>Cheilostomatida</taxon>
        <taxon>Flustrina</taxon>
        <taxon>Buguloidea</taxon>
        <taxon>Bugulidae</taxon>
        <taxon>Bugula</taxon>
    </lineage>
</organism>
<proteinExistence type="predicted"/>
<accession>A0A7J7KDD1</accession>
<comment type="caution">
    <text evidence="1">The sequence shown here is derived from an EMBL/GenBank/DDBJ whole genome shotgun (WGS) entry which is preliminary data.</text>
</comment>
<sequence length="120" mass="12907">MLIIAACFKDINARRAFDCFAISTHECNSAGRRRVCMTRRDCGDTSPNTDVCAPEARPPLGFTDFTATDQDPVCGFFRSSPAVFDIEDNLLRSSVIRASSIVSSTTCTGTSTACGLNLVV</sequence>
<dbReference type="Proteomes" id="UP000593567">
    <property type="component" value="Unassembled WGS sequence"/>
</dbReference>